<dbReference type="EMBL" id="NJHN03000061">
    <property type="protein sequence ID" value="KAH9418980.1"/>
    <property type="molecule type" value="Genomic_DNA"/>
</dbReference>
<protein>
    <submittedName>
        <fullName evidence="2">Uncharacterized protein</fullName>
    </submittedName>
</protein>
<reference evidence="2 3" key="2">
    <citation type="journal article" date="2022" name="Mol. Biol. Evol.">
        <title>Comparative Genomics Reveals Insights into the Divergent Evolution of Astigmatic Mites and Household Pest Adaptations.</title>
        <authorList>
            <person name="Xiong Q."/>
            <person name="Wan A.T."/>
            <person name="Liu X."/>
            <person name="Fung C.S."/>
            <person name="Xiao X."/>
            <person name="Malainual N."/>
            <person name="Hou J."/>
            <person name="Wang L."/>
            <person name="Wang M."/>
            <person name="Yang K.Y."/>
            <person name="Cui Y."/>
            <person name="Leung E.L."/>
            <person name="Nong W."/>
            <person name="Shin S.K."/>
            <person name="Au S.W."/>
            <person name="Jeong K.Y."/>
            <person name="Chew F.T."/>
            <person name="Hui J.H."/>
            <person name="Leung T.F."/>
            <person name="Tungtrongchitr A."/>
            <person name="Zhong N."/>
            <person name="Liu Z."/>
            <person name="Tsui S.K."/>
        </authorList>
    </citation>
    <scope>NUCLEOTIDE SEQUENCE [LARGE SCALE GENOMIC DNA]</scope>
    <source>
        <strain evidence="2">Derp</strain>
    </source>
</reference>
<dbReference type="EMBL" id="NJHN03000116">
    <property type="protein sequence ID" value="KAH9413949.1"/>
    <property type="molecule type" value="Genomic_DNA"/>
</dbReference>
<comment type="caution">
    <text evidence="2">The sequence shown here is derived from an EMBL/GenBank/DDBJ whole genome shotgun (WGS) entry which is preliminary data.</text>
</comment>
<dbReference type="Proteomes" id="UP000887458">
    <property type="component" value="Unassembled WGS sequence"/>
</dbReference>
<accession>A0ABQ8J966</accession>
<keyword evidence="3" id="KW-1185">Reference proteome</keyword>
<evidence type="ECO:0000313" key="3">
    <source>
        <dbReference type="Proteomes" id="UP000887458"/>
    </source>
</evidence>
<gene>
    <name evidence="2" type="ORF">DERP_011075</name>
    <name evidence="1" type="ORF">DERP_014469</name>
</gene>
<evidence type="ECO:0000313" key="2">
    <source>
        <dbReference type="EMBL" id="KAH9418980.1"/>
    </source>
</evidence>
<sequence length="64" mass="7426">MEHKAMKIKCQWCLYVTNLSHLWNISFNLSSSYWRVIFDVGISFLPPPPSPLSSSLLFSFMCLI</sequence>
<evidence type="ECO:0000313" key="1">
    <source>
        <dbReference type="EMBL" id="KAH9413949.1"/>
    </source>
</evidence>
<proteinExistence type="predicted"/>
<reference evidence="2 3" key="1">
    <citation type="journal article" date="2018" name="J. Allergy Clin. Immunol.">
        <title>High-quality assembly of Dermatophagoides pteronyssinus genome and transcriptome reveals a wide range of novel allergens.</title>
        <authorList>
            <person name="Liu X.Y."/>
            <person name="Yang K.Y."/>
            <person name="Wang M.Q."/>
            <person name="Kwok J.S."/>
            <person name="Zeng X."/>
            <person name="Yang Z."/>
            <person name="Xiao X.J."/>
            <person name="Lau C.P."/>
            <person name="Li Y."/>
            <person name="Huang Z.M."/>
            <person name="Ba J.G."/>
            <person name="Yim A.K."/>
            <person name="Ouyang C.Y."/>
            <person name="Ngai S.M."/>
            <person name="Chan T.F."/>
            <person name="Leung E.L."/>
            <person name="Liu L."/>
            <person name="Liu Z.G."/>
            <person name="Tsui S.K."/>
        </authorList>
    </citation>
    <scope>NUCLEOTIDE SEQUENCE [LARGE SCALE GENOMIC DNA]</scope>
    <source>
        <strain evidence="2">Derp</strain>
    </source>
</reference>
<organism evidence="2 3">
    <name type="scientific">Dermatophagoides pteronyssinus</name>
    <name type="common">European house dust mite</name>
    <dbReference type="NCBI Taxonomy" id="6956"/>
    <lineage>
        <taxon>Eukaryota</taxon>
        <taxon>Metazoa</taxon>
        <taxon>Ecdysozoa</taxon>
        <taxon>Arthropoda</taxon>
        <taxon>Chelicerata</taxon>
        <taxon>Arachnida</taxon>
        <taxon>Acari</taxon>
        <taxon>Acariformes</taxon>
        <taxon>Sarcoptiformes</taxon>
        <taxon>Astigmata</taxon>
        <taxon>Psoroptidia</taxon>
        <taxon>Analgoidea</taxon>
        <taxon>Pyroglyphidae</taxon>
        <taxon>Dermatophagoidinae</taxon>
        <taxon>Dermatophagoides</taxon>
    </lineage>
</organism>
<name>A0ABQ8J966_DERPT</name>